<reference evidence="1 2" key="2">
    <citation type="submission" date="2018-03" db="EMBL/GenBank/DDBJ databases">
        <title>Draft genome of Pseudomonas putida strain KT-27.</title>
        <authorList>
            <person name="Yoshizawa S."/>
            <person name="Khan N.H."/>
            <person name="Nishimura M."/>
            <person name="Chiura H.X."/>
            <person name="Ogura Y."/>
            <person name="Hayashi T."/>
            <person name="Kogure K."/>
        </authorList>
    </citation>
    <scope>NUCLEOTIDE SEQUENCE [LARGE SCALE GENOMIC DNA]</scope>
    <source>
        <strain evidence="1 2">KT-27</strain>
    </source>
</reference>
<sequence>MRKGQQGITLLEVVLGMLVLALGLFAAAALQVKALQATASARQHSQATYLVQSLLEQARAGGSVEDSGQWQAQIRLALGAQAEGWVQSSGSSLKVIVDWPDARDPEHQGVSLQGWP</sequence>
<proteinExistence type="predicted"/>
<name>A0A2S3W9J8_PSEPU</name>
<dbReference type="PROSITE" id="PS00409">
    <property type="entry name" value="PROKAR_NTER_METHYL"/>
    <property type="match status" value="1"/>
</dbReference>
<evidence type="ECO:0008006" key="3">
    <source>
        <dbReference type="Google" id="ProtNLM"/>
    </source>
</evidence>
<organism evidence="1 2">
    <name type="scientific">Pseudomonas putida</name>
    <name type="common">Arthrobacter siderocapsulatus</name>
    <dbReference type="NCBI Taxonomy" id="303"/>
    <lineage>
        <taxon>Bacteria</taxon>
        <taxon>Pseudomonadati</taxon>
        <taxon>Pseudomonadota</taxon>
        <taxon>Gammaproteobacteria</taxon>
        <taxon>Pseudomonadales</taxon>
        <taxon>Pseudomonadaceae</taxon>
        <taxon>Pseudomonas</taxon>
    </lineage>
</organism>
<dbReference type="RefSeq" id="WP_258035055.1">
    <property type="nucleotide sequence ID" value="NZ_MIND01000018.1"/>
</dbReference>
<dbReference type="AlphaFoldDB" id="A0A2S3W9J8"/>
<dbReference type="EMBL" id="MIND01000018">
    <property type="protein sequence ID" value="POF87624.1"/>
    <property type="molecule type" value="Genomic_DNA"/>
</dbReference>
<evidence type="ECO:0000313" key="2">
    <source>
        <dbReference type="Proteomes" id="UP000237194"/>
    </source>
</evidence>
<comment type="caution">
    <text evidence="1">The sequence shown here is derived from an EMBL/GenBank/DDBJ whole genome shotgun (WGS) entry which is preliminary data.</text>
</comment>
<gene>
    <name evidence="1" type="ORF">BGP80_06425</name>
</gene>
<evidence type="ECO:0000313" key="1">
    <source>
        <dbReference type="EMBL" id="POF87624.1"/>
    </source>
</evidence>
<reference evidence="1 2" key="1">
    <citation type="submission" date="2016-08" db="EMBL/GenBank/DDBJ databases">
        <authorList>
            <person name="Seilhamer J.J."/>
        </authorList>
    </citation>
    <scope>NUCLEOTIDE SEQUENCE [LARGE SCALE GENOMIC DNA]</scope>
    <source>
        <strain evidence="1 2">KT-27</strain>
    </source>
</reference>
<accession>A0A2S3W9J8</accession>
<dbReference type="InterPro" id="IPR012902">
    <property type="entry name" value="N_methyl_site"/>
</dbReference>
<protein>
    <recommendedName>
        <fullName evidence="3">Type IV pilus modification protein PilV</fullName>
    </recommendedName>
</protein>
<dbReference type="Proteomes" id="UP000237194">
    <property type="component" value="Unassembled WGS sequence"/>
</dbReference>
<dbReference type="Pfam" id="PF07963">
    <property type="entry name" value="N_methyl"/>
    <property type="match status" value="1"/>
</dbReference>